<dbReference type="PANTHER" id="PTHR19328">
    <property type="entry name" value="HEDGEHOG-INTERACTING PROTEIN"/>
    <property type="match status" value="1"/>
</dbReference>
<keyword evidence="7" id="KW-1185">Reference proteome</keyword>
<name>A0ABP8GA77_9BACT</name>
<dbReference type="SUPFAM" id="SSF50952">
    <property type="entry name" value="Soluble quinoprotein glucose dehydrogenase"/>
    <property type="match status" value="1"/>
</dbReference>
<dbReference type="RefSeq" id="WP_344981643.1">
    <property type="nucleotide sequence ID" value="NZ_BAABFN010000022.1"/>
</dbReference>
<evidence type="ECO:0000256" key="2">
    <source>
        <dbReference type="ARBA" id="ARBA00022723"/>
    </source>
</evidence>
<evidence type="ECO:0000256" key="1">
    <source>
        <dbReference type="ARBA" id="ARBA00022617"/>
    </source>
</evidence>
<evidence type="ECO:0000313" key="6">
    <source>
        <dbReference type="EMBL" id="GAA4320117.1"/>
    </source>
</evidence>
<proteinExistence type="predicted"/>
<dbReference type="Proteomes" id="UP001501207">
    <property type="component" value="Unassembled WGS sequence"/>
</dbReference>
<feature type="domain" description="Cytochrome c" evidence="5">
    <location>
        <begin position="427"/>
        <end position="516"/>
    </location>
</feature>
<evidence type="ECO:0000313" key="7">
    <source>
        <dbReference type="Proteomes" id="UP001501207"/>
    </source>
</evidence>
<evidence type="ECO:0000259" key="5">
    <source>
        <dbReference type="PROSITE" id="PS51007"/>
    </source>
</evidence>
<dbReference type="InterPro" id="IPR036909">
    <property type="entry name" value="Cyt_c-like_dom_sf"/>
</dbReference>
<evidence type="ECO:0000256" key="4">
    <source>
        <dbReference type="PROSITE-ProRule" id="PRU00433"/>
    </source>
</evidence>
<accession>A0ABP8GA77</accession>
<dbReference type="EMBL" id="BAABFN010000022">
    <property type="protein sequence ID" value="GAA4320117.1"/>
    <property type="molecule type" value="Genomic_DNA"/>
</dbReference>
<keyword evidence="3 4" id="KW-0408">Iron</keyword>
<dbReference type="InterPro" id="IPR009056">
    <property type="entry name" value="Cyt_c-like_dom"/>
</dbReference>
<dbReference type="SUPFAM" id="SSF46626">
    <property type="entry name" value="Cytochrome c"/>
    <property type="match status" value="1"/>
</dbReference>
<reference evidence="7" key="1">
    <citation type="journal article" date="2019" name="Int. J. Syst. Evol. Microbiol.">
        <title>The Global Catalogue of Microorganisms (GCM) 10K type strain sequencing project: providing services to taxonomists for standard genome sequencing and annotation.</title>
        <authorList>
            <consortium name="The Broad Institute Genomics Platform"/>
            <consortium name="The Broad Institute Genome Sequencing Center for Infectious Disease"/>
            <person name="Wu L."/>
            <person name="Ma J."/>
        </authorList>
    </citation>
    <scope>NUCLEOTIDE SEQUENCE [LARGE SCALE GENOMIC DNA]</scope>
    <source>
        <strain evidence="7">JCM 17664</strain>
    </source>
</reference>
<dbReference type="PANTHER" id="PTHR19328:SF13">
    <property type="entry name" value="HIPL1 PROTEIN"/>
    <property type="match status" value="1"/>
</dbReference>
<protein>
    <recommendedName>
        <fullName evidence="5">Cytochrome c domain-containing protein</fullName>
    </recommendedName>
</protein>
<comment type="caution">
    <text evidence="6">The sequence shown here is derived from an EMBL/GenBank/DDBJ whole genome shotgun (WGS) entry which is preliminary data.</text>
</comment>
<dbReference type="Pfam" id="PF07995">
    <property type="entry name" value="GSDH"/>
    <property type="match status" value="1"/>
</dbReference>
<organism evidence="6 7">
    <name type="scientific">Compostibacter hankyongensis</name>
    <dbReference type="NCBI Taxonomy" id="1007089"/>
    <lineage>
        <taxon>Bacteria</taxon>
        <taxon>Pseudomonadati</taxon>
        <taxon>Bacteroidota</taxon>
        <taxon>Chitinophagia</taxon>
        <taxon>Chitinophagales</taxon>
        <taxon>Chitinophagaceae</taxon>
        <taxon>Compostibacter</taxon>
    </lineage>
</organism>
<sequence>MRAVKYHTDHTCAFPAMKKTKIRLPLYLVLSGCCWTACTHSRKFDTPVEQVFRLDSTTIGISTVISGLNVPWEIAWGPDNQIWFTEQSGTVSKVDPHTGKRKTLLTIPGIYRQRTLGLLGMAVSPDKQKPYVVVDYTCKRKDSVIVSRLVRYTYTAATDTLTNPLVLLEVPGSTGHNGSRVAISPEGKVIWSTGDAARSSNAQDTASPNGKTLRLNLDGSVPEDNPLPGNPFWSRGHRNIQGLVFTPDGILFSSEHGDATDDEINHIQKGGNYGWPNVEGFCDRPDEKEYCRDTPIVEPLKAWTPTIAPSGIDYYHSGTIPEWNNALLLATLKTASLRVLQLDQEKRRILSEKIYFSKEFGRLRDICISPEGDIYIATSNRDWNPGPGFPKPQDDRILRISRISKRDDLSRVDPQKAIPLPAATVKATASDGVSVYNSYCASCHKPNGKGVKGSFPPLLGSPVVTGDIAPLLQTVLSGKSTPNGKTGNRYDEQMPAFGFLDDRQLAGVLSYIRSAWGNNAGAVAPAEVKAARKNSLNPSIK</sequence>
<dbReference type="InterPro" id="IPR011042">
    <property type="entry name" value="6-blade_b-propeller_TolB-like"/>
</dbReference>
<dbReference type="InterPro" id="IPR012938">
    <property type="entry name" value="Glc/Sorbosone_DH"/>
</dbReference>
<dbReference type="PROSITE" id="PS51007">
    <property type="entry name" value="CYTC"/>
    <property type="match status" value="1"/>
</dbReference>
<dbReference type="InterPro" id="IPR011041">
    <property type="entry name" value="Quinoprot_gluc/sorb_DH_b-prop"/>
</dbReference>
<gene>
    <name evidence="6" type="ORF">GCM10023143_34070</name>
</gene>
<dbReference type="Gene3D" id="1.10.760.10">
    <property type="entry name" value="Cytochrome c-like domain"/>
    <property type="match status" value="1"/>
</dbReference>
<keyword evidence="1 4" id="KW-0349">Heme</keyword>
<keyword evidence="2 4" id="KW-0479">Metal-binding</keyword>
<evidence type="ECO:0000256" key="3">
    <source>
        <dbReference type="ARBA" id="ARBA00023004"/>
    </source>
</evidence>
<dbReference type="Pfam" id="PF00034">
    <property type="entry name" value="Cytochrom_C"/>
    <property type="match status" value="1"/>
</dbReference>
<dbReference type="Gene3D" id="2.120.10.30">
    <property type="entry name" value="TolB, C-terminal domain"/>
    <property type="match status" value="1"/>
</dbReference>